<dbReference type="InterPro" id="IPR027417">
    <property type="entry name" value="P-loop_NTPase"/>
</dbReference>
<evidence type="ECO:0000313" key="4">
    <source>
        <dbReference type="Proteomes" id="UP000007161"/>
    </source>
</evidence>
<evidence type="ECO:0000259" key="2">
    <source>
        <dbReference type="Pfam" id="PF13175"/>
    </source>
</evidence>
<feature type="coiled-coil region" evidence="1">
    <location>
        <begin position="310"/>
        <end position="472"/>
    </location>
</feature>
<dbReference type="STRING" id="443254.Marpi_0054"/>
<dbReference type="eggNOG" id="COG0419">
    <property type="taxonomic scope" value="Bacteria"/>
</dbReference>
<protein>
    <submittedName>
        <fullName evidence="3">ATPase involved in DNA repair</fullName>
    </submittedName>
</protein>
<dbReference type="GO" id="GO:0016887">
    <property type="term" value="F:ATP hydrolysis activity"/>
    <property type="evidence" value="ECO:0007669"/>
    <property type="project" value="InterPro"/>
</dbReference>
<feature type="domain" description="Endonuclease GajA/Old nuclease/RecF-like AAA" evidence="2">
    <location>
        <begin position="1"/>
        <end position="378"/>
    </location>
</feature>
<dbReference type="GO" id="GO:0006302">
    <property type="term" value="P:double-strand break repair"/>
    <property type="evidence" value="ECO:0007669"/>
    <property type="project" value="InterPro"/>
</dbReference>
<dbReference type="KEGG" id="mpz:Marpi_0054"/>
<gene>
    <name evidence="3" type="ordered locus">Marpi_0054</name>
</gene>
<dbReference type="AlphaFoldDB" id="H2J2R9"/>
<keyword evidence="4" id="KW-1185">Reference proteome</keyword>
<dbReference type="EMBL" id="CP003257">
    <property type="protein sequence ID" value="AEX84513.1"/>
    <property type="molecule type" value="Genomic_DNA"/>
</dbReference>
<dbReference type="SUPFAM" id="SSF52540">
    <property type="entry name" value="P-loop containing nucleoside triphosphate hydrolases"/>
    <property type="match status" value="2"/>
</dbReference>
<feature type="coiled-coil region" evidence="1">
    <location>
        <begin position="647"/>
        <end position="787"/>
    </location>
</feature>
<dbReference type="RefSeq" id="WP_014295585.1">
    <property type="nucleotide sequence ID" value="NC_016751.1"/>
</dbReference>
<name>H2J2R9_MARPK</name>
<sequence length="932" mass="110088">MKINRIQLKNYRNHREKIVEFREGINLLLGKNGTGKSSIFEALGIAMFDIEPRDKSLKNAVNKGAKTATITVEFIGNDDNEYIVERKIGGQSKVILKEKNGTVLSERKDDVIRKIGVLAGIKGKNIKEIFRNVISANQNDIIGVFNETPSSRKELFNKIFDTEVYEQLYSILQLSEKKYNEQILSFESKVEILEKQIEEYAGKDLELEKVKKEIENLENELSKLKEKAARYDEKKKSLEEKINRLKEYEHKLDSLKLKEEVLQEKILKLEKDIDQSLKAKEIVMKSEEGYRKYKELEYEIENNSQKEKELILREKKKREIQEKIKRLESSEELLSEKLKTAEKRVGEEKEIINNKKDELEKLNEIYQKINVELVETEKQLKEQMNIKEKIDNEYDSYNILLEKRKNNLEIITEKEKKLQKLEELKVKLLEYEKNKEYLSNKLKEKEELKNKIREIQIKIENLKNSKEELKDGICPILNEKCLNLEQKKEGNNYFDVEIERLNKTVNEYVKQLELHKNIENEIAENDGNVIEIKSNISAIKKEIENIENIELENKTIENQINEIKEKYGDIREKRGKITAEINEISAKNAELKNELNNIFKNIKKYRNEINEKQNFILEITRKTEEYKSKILNIKSKRISLIDELKAYGDIEIEIEEIREIIERLKTERKRYKIDYDNYLKNKELSNKIEELKVAKQIEEENLENLKNTIQEVKEKILSFEKDEKLEAELKELNQKIKILYTDISEMNKILGGKRNERENLINILNELNKKEKERKEYIDKVQYFKKKLKLTKEFRENIKAMGKYVSERVTNIISTYATNNYREITGKNEVIIWDSSRDYLVILRDEIKGDRDFSILSGGEQVSVAISIRIALATFLSNANFYILDEPTSNLDEERKNLLAENLKKMLKNIEQAFIVTHDGTFSEMAENIINL</sequence>
<dbReference type="HOGENOM" id="CLU_004785_0_2_0"/>
<keyword evidence="1" id="KW-0175">Coiled coil</keyword>
<dbReference type="Pfam" id="PF13175">
    <property type="entry name" value="AAA_15"/>
    <property type="match status" value="1"/>
</dbReference>
<dbReference type="Gene3D" id="3.40.50.300">
    <property type="entry name" value="P-loop containing nucleotide triphosphate hydrolases"/>
    <property type="match status" value="2"/>
</dbReference>
<evidence type="ECO:0000256" key="1">
    <source>
        <dbReference type="SAM" id="Coils"/>
    </source>
</evidence>
<dbReference type="Proteomes" id="UP000007161">
    <property type="component" value="Chromosome"/>
</dbReference>
<evidence type="ECO:0000313" key="3">
    <source>
        <dbReference type="EMBL" id="AEX84513.1"/>
    </source>
</evidence>
<organism evidence="3 4">
    <name type="scientific">Marinitoga piezophila (strain DSM 14283 / JCM 11233 / KA3)</name>
    <dbReference type="NCBI Taxonomy" id="443254"/>
    <lineage>
        <taxon>Bacteria</taxon>
        <taxon>Thermotogati</taxon>
        <taxon>Thermotogota</taxon>
        <taxon>Thermotogae</taxon>
        <taxon>Petrotogales</taxon>
        <taxon>Petrotogaceae</taxon>
        <taxon>Marinitoga</taxon>
    </lineage>
</organism>
<feature type="coiled-coil region" evidence="1">
    <location>
        <begin position="498"/>
        <end position="608"/>
    </location>
</feature>
<dbReference type="OrthoDB" id="9795626at2"/>
<dbReference type="PANTHER" id="PTHR32114:SF2">
    <property type="entry name" value="ABC TRANSPORTER ABCH.3"/>
    <property type="match status" value="1"/>
</dbReference>
<proteinExistence type="predicted"/>
<dbReference type="InterPro" id="IPR041685">
    <property type="entry name" value="AAA_GajA/Old/RecF-like"/>
</dbReference>
<reference evidence="3 4" key="1">
    <citation type="journal article" date="2012" name="J. Bacteriol.">
        <title>Complete Genome Sequence of the Thermophilic, Piezophilic, Heterotrophic Bacterium Marinitoga piezophila KA3.</title>
        <authorList>
            <person name="Lucas S."/>
            <person name="Han J."/>
            <person name="Lapidus A."/>
            <person name="Cheng J.F."/>
            <person name="Goodwin L.A."/>
            <person name="Pitluck S."/>
            <person name="Peters L."/>
            <person name="Mikhailova N."/>
            <person name="Teshima H."/>
            <person name="Detter J.C."/>
            <person name="Han C."/>
            <person name="Tapia R."/>
            <person name="Land M."/>
            <person name="Hauser L."/>
            <person name="Kyrpides N.C."/>
            <person name="Ivanova N."/>
            <person name="Pagani I."/>
            <person name="Vannier P."/>
            <person name="Oger P."/>
            <person name="Bartlett D.H."/>
            <person name="Noll K.M."/>
            <person name="Woyke T."/>
            <person name="Jebbar M."/>
        </authorList>
    </citation>
    <scope>NUCLEOTIDE SEQUENCE [LARGE SCALE GENOMIC DNA]</scope>
    <source>
        <strain evidence="4">DSM 14283 / JCM 11233 / KA3</strain>
    </source>
</reference>
<dbReference type="PANTHER" id="PTHR32114">
    <property type="entry name" value="ABC TRANSPORTER ABCH.3"/>
    <property type="match status" value="1"/>
</dbReference>
<accession>H2J2R9</accession>
<reference evidence="4" key="2">
    <citation type="submission" date="2012-01" db="EMBL/GenBank/DDBJ databases">
        <title>Complete sequence of chromosome of Marinitoga piezophila KA3.</title>
        <authorList>
            <person name="Lucas S."/>
            <person name="Han J."/>
            <person name="Lapidus A."/>
            <person name="Cheng J.-F."/>
            <person name="Goodwin L."/>
            <person name="Pitluck S."/>
            <person name="Peters L."/>
            <person name="Mikhailova N."/>
            <person name="Teshima H."/>
            <person name="Detter J.C."/>
            <person name="Han C."/>
            <person name="Tapia R."/>
            <person name="Land M."/>
            <person name="Hauser L."/>
            <person name="Kyrpides N."/>
            <person name="Ivanova N."/>
            <person name="Pagani I."/>
            <person name="Jebbar M."/>
            <person name="Vannier P."/>
            <person name="Oger P."/>
            <person name="Cario A."/>
            <person name="Bartlett D."/>
            <person name="Noll K.M."/>
            <person name="Woyke T."/>
        </authorList>
    </citation>
    <scope>NUCLEOTIDE SEQUENCE [LARGE SCALE GENOMIC DNA]</scope>
    <source>
        <strain evidence="4">DSM 14283 / JCM 11233 / KA3</strain>
    </source>
</reference>
<feature type="coiled-coil region" evidence="1">
    <location>
        <begin position="176"/>
        <end position="279"/>
    </location>
</feature>